<dbReference type="GO" id="GO:0005634">
    <property type="term" value="C:nucleus"/>
    <property type="evidence" value="ECO:0007669"/>
    <property type="project" value="UniProtKB-SubCell"/>
</dbReference>
<comment type="subcellular location">
    <subcellularLocation>
        <location evidence="1">Nucleus</location>
    </subcellularLocation>
</comment>
<dbReference type="Pfam" id="PF03514">
    <property type="entry name" value="GRAS"/>
    <property type="match status" value="1"/>
</dbReference>
<accession>A0AAV8UGH9</accession>
<feature type="compositionally biased region" description="Basic and acidic residues" evidence="6">
    <location>
        <begin position="25"/>
        <end position="46"/>
    </location>
</feature>
<dbReference type="Proteomes" id="UP001159364">
    <property type="component" value="Linkage Group LG08"/>
</dbReference>
<organism evidence="7 8">
    <name type="scientific">Erythroxylum novogranatense</name>
    <dbReference type="NCBI Taxonomy" id="1862640"/>
    <lineage>
        <taxon>Eukaryota</taxon>
        <taxon>Viridiplantae</taxon>
        <taxon>Streptophyta</taxon>
        <taxon>Embryophyta</taxon>
        <taxon>Tracheophyta</taxon>
        <taxon>Spermatophyta</taxon>
        <taxon>Magnoliopsida</taxon>
        <taxon>eudicotyledons</taxon>
        <taxon>Gunneridae</taxon>
        <taxon>Pentapetalae</taxon>
        <taxon>rosids</taxon>
        <taxon>fabids</taxon>
        <taxon>Malpighiales</taxon>
        <taxon>Erythroxylaceae</taxon>
        <taxon>Erythroxylum</taxon>
    </lineage>
</organism>
<name>A0AAV8UGH9_9ROSI</name>
<feature type="short sequence motif" description="VHIID" evidence="5">
    <location>
        <begin position="314"/>
        <end position="318"/>
    </location>
</feature>
<dbReference type="InterPro" id="IPR005202">
    <property type="entry name" value="TF_GRAS"/>
</dbReference>
<evidence type="ECO:0000256" key="4">
    <source>
        <dbReference type="ARBA" id="ARBA00023242"/>
    </source>
</evidence>
<reference evidence="7 8" key="1">
    <citation type="submission" date="2021-09" db="EMBL/GenBank/DDBJ databases">
        <title>Genomic insights and catalytic innovation underlie evolution of tropane alkaloids biosynthesis.</title>
        <authorList>
            <person name="Wang Y.-J."/>
            <person name="Tian T."/>
            <person name="Huang J.-P."/>
            <person name="Huang S.-X."/>
        </authorList>
    </citation>
    <scope>NUCLEOTIDE SEQUENCE [LARGE SCALE GENOMIC DNA]</scope>
    <source>
        <strain evidence="7">KIB-2018</strain>
        <tissue evidence="7">Leaf</tissue>
    </source>
</reference>
<keyword evidence="8" id="KW-1185">Reference proteome</keyword>
<gene>
    <name evidence="7" type="ORF">K2173_025194</name>
</gene>
<keyword evidence="4" id="KW-0539">Nucleus</keyword>
<protein>
    <submittedName>
        <fullName evidence="7">Uncharacterized protein</fullName>
    </submittedName>
</protein>
<evidence type="ECO:0000256" key="5">
    <source>
        <dbReference type="PROSITE-ProRule" id="PRU01191"/>
    </source>
</evidence>
<dbReference type="PANTHER" id="PTHR31636">
    <property type="entry name" value="OSJNBA0084A10.13 PROTEIN-RELATED"/>
    <property type="match status" value="1"/>
</dbReference>
<evidence type="ECO:0000256" key="3">
    <source>
        <dbReference type="ARBA" id="ARBA00023163"/>
    </source>
</evidence>
<feature type="region of interest" description="SAW" evidence="5">
    <location>
        <begin position="495"/>
        <end position="571"/>
    </location>
</feature>
<evidence type="ECO:0000256" key="2">
    <source>
        <dbReference type="ARBA" id="ARBA00023015"/>
    </source>
</evidence>
<dbReference type="AlphaFoldDB" id="A0AAV8UGH9"/>
<sequence length="591" mass="67347">MANPLFSSNSFDSNGFQDGHNSPPRRYEKEKKRSQDHFSLMEEPRRSPSLCPERGNCGDGVASKELHFFKDQQELAQQPPKSNYLSLDDYLWSCFPAPSQPLHEIRKLENIFKHRKDHLPQPSTVSSSLELLNSYGSGIKKLNLNQSDDGKDTACSGPGGKLSTEEVIRVAGARYIQFSDRNYDEFSMLMHPFGYALSGISEQETWNVELAHLLLTAAEKVGFGQFDRASRLLSLCEWNSSKKSNPVQRVVYYFAEALRERIEIIPKDVRCKTAHGLSSSLAFLTHHQNVPINQVIQLTAIQSIIENIGSAEKLHVVDLEIRSGVVWTALMQALAERELPQLRHLKITAVGRLRHRGSLNETGMRLENFARSVNIPFSYKVVYFTSCYEIREEQFDLAADESLIVSSHIMLRTMIWKPDCLENLMRVIKNMSPSLMVVTETEANINSPAFFTRFIEALFYYSAHFDCLNTCMSHNIEHRNEIEATFAHGIRDIVAMEGYARIARSVNIDVWRAFFSKFRMVEIGFSESSLYQANLVLKQFPHGNLCNLDKNDKALLFGWKGTPLFSLSAWKFSRDRLGRLLLNLSFGQASY</sequence>
<feature type="region of interest" description="Disordered" evidence="6">
    <location>
        <begin position="1"/>
        <end position="53"/>
    </location>
</feature>
<proteinExistence type="inferred from homology"/>
<comment type="similarity">
    <text evidence="5">Belongs to the GRAS family.</text>
</comment>
<evidence type="ECO:0000313" key="8">
    <source>
        <dbReference type="Proteomes" id="UP001159364"/>
    </source>
</evidence>
<dbReference type="EMBL" id="JAIWQS010000008">
    <property type="protein sequence ID" value="KAJ8900417.1"/>
    <property type="molecule type" value="Genomic_DNA"/>
</dbReference>
<feature type="compositionally biased region" description="Polar residues" evidence="6">
    <location>
        <begin position="1"/>
        <end position="20"/>
    </location>
</feature>
<comment type="caution">
    <text evidence="7">The sequence shown here is derived from an EMBL/GenBank/DDBJ whole genome shotgun (WGS) entry which is preliminary data.</text>
</comment>
<keyword evidence="2" id="KW-0805">Transcription regulation</keyword>
<evidence type="ECO:0000313" key="7">
    <source>
        <dbReference type="EMBL" id="KAJ8900417.1"/>
    </source>
</evidence>
<evidence type="ECO:0000256" key="6">
    <source>
        <dbReference type="SAM" id="MobiDB-lite"/>
    </source>
</evidence>
<feature type="region of interest" description="Leucine repeat II (LRII)" evidence="5">
    <location>
        <begin position="361"/>
        <end position="393"/>
    </location>
</feature>
<dbReference type="PROSITE" id="PS50985">
    <property type="entry name" value="GRAS"/>
    <property type="match status" value="1"/>
</dbReference>
<evidence type="ECO:0000256" key="1">
    <source>
        <dbReference type="ARBA" id="ARBA00004123"/>
    </source>
</evidence>
<keyword evidence="3" id="KW-0804">Transcription</keyword>
<comment type="caution">
    <text evidence="5">Lacks conserved residue(s) required for the propagation of feature annotation.</text>
</comment>